<evidence type="ECO:0000256" key="1">
    <source>
        <dbReference type="SAM" id="Phobius"/>
    </source>
</evidence>
<dbReference type="AlphaFoldDB" id="A0A2I0AZW0"/>
<dbReference type="EMBL" id="KZ451932">
    <property type="protein sequence ID" value="PKA61066.1"/>
    <property type="molecule type" value="Genomic_DNA"/>
</dbReference>
<keyword evidence="1" id="KW-1133">Transmembrane helix</keyword>
<keyword evidence="1" id="KW-0812">Transmembrane</keyword>
<reference evidence="2 3" key="1">
    <citation type="journal article" date="2017" name="Nature">
        <title>The Apostasia genome and the evolution of orchids.</title>
        <authorList>
            <person name="Zhang G.Q."/>
            <person name="Liu K.W."/>
            <person name="Li Z."/>
            <person name="Lohaus R."/>
            <person name="Hsiao Y.Y."/>
            <person name="Niu S.C."/>
            <person name="Wang J.Y."/>
            <person name="Lin Y.C."/>
            <person name="Xu Q."/>
            <person name="Chen L.J."/>
            <person name="Yoshida K."/>
            <person name="Fujiwara S."/>
            <person name="Wang Z.W."/>
            <person name="Zhang Y.Q."/>
            <person name="Mitsuda N."/>
            <person name="Wang M."/>
            <person name="Liu G.H."/>
            <person name="Pecoraro L."/>
            <person name="Huang H.X."/>
            <person name="Xiao X.J."/>
            <person name="Lin M."/>
            <person name="Wu X.Y."/>
            <person name="Wu W.L."/>
            <person name="Chen Y.Y."/>
            <person name="Chang S.B."/>
            <person name="Sakamoto S."/>
            <person name="Ohme-Takagi M."/>
            <person name="Yagi M."/>
            <person name="Zeng S.J."/>
            <person name="Shen C.Y."/>
            <person name="Yeh C.M."/>
            <person name="Luo Y.B."/>
            <person name="Tsai W.C."/>
            <person name="Van de Peer Y."/>
            <person name="Liu Z.J."/>
        </authorList>
    </citation>
    <scope>NUCLEOTIDE SEQUENCE [LARGE SCALE GENOMIC DNA]</scope>
    <source>
        <strain evidence="3">cv. Shenzhen</strain>
        <tissue evidence="2">Stem</tissue>
    </source>
</reference>
<feature type="transmembrane region" description="Helical" evidence="1">
    <location>
        <begin position="6"/>
        <end position="25"/>
    </location>
</feature>
<accession>A0A2I0AZW0</accession>
<organism evidence="2 3">
    <name type="scientific">Apostasia shenzhenica</name>
    <dbReference type="NCBI Taxonomy" id="1088818"/>
    <lineage>
        <taxon>Eukaryota</taxon>
        <taxon>Viridiplantae</taxon>
        <taxon>Streptophyta</taxon>
        <taxon>Embryophyta</taxon>
        <taxon>Tracheophyta</taxon>
        <taxon>Spermatophyta</taxon>
        <taxon>Magnoliopsida</taxon>
        <taxon>Liliopsida</taxon>
        <taxon>Asparagales</taxon>
        <taxon>Orchidaceae</taxon>
        <taxon>Apostasioideae</taxon>
        <taxon>Apostasia</taxon>
    </lineage>
</organism>
<evidence type="ECO:0000313" key="3">
    <source>
        <dbReference type="Proteomes" id="UP000236161"/>
    </source>
</evidence>
<keyword evidence="3" id="KW-1185">Reference proteome</keyword>
<evidence type="ECO:0000313" key="2">
    <source>
        <dbReference type="EMBL" id="PKA61066.1"/>
    </source>
</evidence>
<keyword evidence="1" id="KW-0472">Membrane</keyword>
<dbReference type="Proteomes" id="UP000236161">
    <property type="component" value="Unassembled WGS sequence"/>
</dbReference>
<gene>
    <name evidence="2" type="ORF">AXF42_Ash005962</name>
</gene>
<protein>
    <submittedName>
        <fullName evidence="2">Uncharacterized protein</fullName>
    </submittedName>
</protein>
<sequence length="368" mass="40293">MTAAPFWRVFILAVKFVTLINTMIFSRLSDVKWGRIFLSHRTVVPDPDPCVLDGDLRFARVILGSVDQFALHHITQHRSATTFPIAGGKTADGTHFLDLSIMSTKFNKSSIFLFGRSHGVDFPPGSPCVLLLFAFSFIACIFVMPPSQRMAVIVTRFLDLIVRIVSDGRGSFLEEVIYSSLLNISPLIFMASDLDEALLKDSPKSLSTITIGCQLLYMPGYMFIGTRRIVLSLRPKITSTSVNDLGLTPSEAVRSCAFSFPLADDLVHGIATGEGGEAAIDLCGYTERWEARLQVVIQQGEKTSTSLFWEVDASLVAVISSGTRLMGRATDLRGETVSLHTIAFFRPLSPDGGEPVATTARVFSRSSL</sequence>
<name>A0A2I0AZW0_9ASPA</name>
<feature type="transmembrane region" description="Helical" evidence="1">
    <location>
        <begin position="125"/>
        <end position="144"/>
    </location>
</feature>
<proteinExistence type="predicted"/>